<protein>
    <submittedName>
        <fullName evidence="8">PTS glucose transporter subunit IIA</fullName>
    </submittedName>
</protein>
<dbReference type="InterPro" id="IPR050890">
    <property type="entry name" value="PTS_EIIA_component"/>
</dbReference>
<dbReference type="GO" id="GO:0016301">
    <property type="term" value="F:kinase activity"/>
    <property type="evidence" value="ECO:0007669"/>
    <property type="project" value="UniProtKB-KW"/>
</dbReference>
<keyword evidence="4" id="KW-0808">Transferase</keyword>
<accession>A0A3Q9IDZ8</accession>
<keyword evidence="3 8" id="KW-0762">Sugar transport</keyword>
<evidence type="ECO:0000256" key="6">
    <source>
        <dbReference type="ARBA" id="ARBA00022777"/>
    </source>
</evidence>
<dbReference type="GO" id="GO:0005737">
    <property type="term" value="C:cytoplasm"/>
    <property type="evidence" value="ECO:0007669"/>
    <property type="project" value="UniProtKB-SubCell"/>
</dbReference>
<feature type="domain" description="PTS EIIA type-1" evidence="7">
    <location>
        <begin position="33"/>
        <end position="137"/>
    </location>
</feature>
<dbReference type="Gene3D" id="2.70.70.10">
    <property type="entry name" value="Glucose Permease (Domain IIA)"/>
    <property type="match status" value="1"/>
</dbReference>
<evidence type="ECO:0000256" key="5">
    <source>
        <dbReference type="ARBA" id="ARBA00022683"/>
    </source>
</evidence>
<name>A0A3Q9IDZ8_9BACL</name>
<dbReference type="OrthoDB" id="92465at2"/>
<dbReference type="PROSITE" id="PS51093">
    <property type="entry name" value="PTS_EIIA_TYPE_1"/>
    <property type="match status" value="1"/>
</dbReference>
<organism evidence="8 9">
    <name type="scientific">Paenibacillus lutimineralis</name>
    <dbReference type="NCBI Taxonomy" id="2707005"/>
    <lineage>
        <taxon>Bacteria</taxon>
        <taxon>Bacillati</taxon>
        <taxon>Bacillota</taxon>
        <taxon>Bacilli</taxon>
        <taxon>Bacillales</taxon>
        <taxon>Paenibacillaceae</taxon>
        <taxon>Paenibacillus</taxon>
    </lineage>
</organism>
<comment type="subcellular location">
    <subcellularLocation>
        <location evidence="1">Cytoplasm</location>
    </subcellularLocation>
</comment>
<dbReference type="KEGG" id="plut:EI981_17030"/>
<keyword evidence="5" id="KW-0598">Phosphotransferase system</keyword>
<dbReference type="GO" id="GO:0009401">
    <property type="term" value="P:phosphoenolpyruvate-dependent sugar phosphotransferase system"/>
    <property type="evidence" value="ECO:0007669"/>
    <property type="project" value="UniProtKB-KW"/>
</dbReference>
<dbReference type="FunFam" id="2.70.70.10:FF:000001">
    <property type="entry name" value="PTS system glucose-specific IIA component"/>
    <property type="match status" value="1"/>
</dbReference>
<evidence type="ECO:0000313" key="8">
    <source>
        <dbReference type="EMBL" id="AZS15969.1"/>
    </source>
</evidence>
<sequence length="166" mass="17627">MFSKWRKKSTESKQFEILAPVTGKAVPLTEVPDEAFAAGHMGKGIAIEPTEGKLISPFEGTVVHVIKSNHAVMLEHASGLQFLFHIGINTVSLKGEGFTSHVNIGDKVKAGQVLIEFDTAKIASAGYPTITPIIVTNADEVTESLEGLSGQVTAGQDVILKAVMKS</sequence>
<dbReference type="EMBL" id="CP034346">
    <property type="protein sequence ID" value="AZS15969.1"/>
    <property type="molecule type" value="Genomic_DNA"/>
</dbReference>
<dbReference type="PANTHER" id="PTHR45008:SF1">
    <property type="entry name" value="PTS SYSTEM GLUCOSE-SPECIFIC EIIA COMPONENT"/>
    <property type="match status" value="1"/>
</dbReference>
<dbReference type="AlphaFoldDB" id="A0A3Q9IDZ8"/>
<dbReference type="SUPFAM" id="SSF51261">
    <property type="entry name" value="Duplicated hybrid motif"/>
    <property type="match status" value="1"/>
</dbReference>
<proteinExistence type="predicted"/>
<evidence type="ECO:0000256" key="2">
    <source>
        <dbReference type="ARBA" id="ARBA00022448"/>
    </source>
</evidence>
<evidence type="ECO:0000313" key="9">
    <source>
        <dbReference type="Proteomes" id="UP000270678"/>
    </source>
</evidence>
<keyword evidence="2" id="KW-0813">Transport</keyword>
<evidence type="ECO:0000256" key="1">
    <source>
        <dbReference type="ARBA" id="ARBA00004496"/>
    </source>
</evidence>
<dbReference type="Pfam" id="PF00358">
    <property type="entry name" value="PTS_EIIA_1"/>
    <property type="match status" value="1"/>
</dbReference>
<dbReference type="InterPro" id="IPR011055">
    <property type="entry name" value="Dup_hybrid_motif"/>
</dbReference>
<reference evidence="9" key="1">
    <citation type="submission" date="2018-12" db="EMBL/GenBank/DDBJ databases">
        <title>Complete genome sequence of Paenibacillus sp. MBLB1234.</title>
        <authorList>
            <person name="Nam Y.-D."/>
            <person name="Kang J."/>
            <person name="Chung W.-H."/>
            <person name="Park Y.S."/>
        </authorList>
    </citation>
    <scope>NUCLEOTIDE SEQUENCE [LARGE SCALE GENOMIC DNA]</scope>
    <source>
        <strain evidence="9">MBLB1234</strain>
    </source>
</reference>
<dbReference type="NCBIfam" id="TIGR00830">
    <property type="entry name" value="PTBA"/>
    <property type="match status" value="1"/>
</dbReference>
<evidence type="ECO:0000259" key="7">
    <source>
        <dbReference type="PROSITE" id="PS51093"/>
    </source>
</evidence>
<dbReference type="PANTHER" id="PTHR45008">
    <property type="entry name" value="PTS SYSTEM GLUCOSE-SPECIFIC EIIA COMPONENT"/>
    <property type="match status" value="1"/>
</dbReference>
<dbReference type="PROSITE" id="PS00371">
    <property type="entry name" value="PTS_EIIA_TYPE_1_HIS"/>
    <property type="match status" value="1"/>
</dbReference>
<dbReference type="Proteomes" id="UP000270678">
    <property type="component" value="Chromosome"/>
</dbReference>
<keyword evidence="9" id="KW-1185">Reference proteome</keyword>
<dbReference type="InterPro" id="IPR001127">
    <property type="entry name" value="PTS_EIIA_1_perm"/>
</dbReference>
<evidence type="ECO:0000256" key="4">
    <source>
        <dbReference type="ARBA" id="ARBA00022679"/>
    </source>
</evidence>
<keyword evidence="6" id="KW-0418">Kinase</keyword>
<evidence type="ECO:0000256" key="3">
    <source>
        <dbReference type="ARBA" id="ARBA00022597"/>
    </source>
</evidence>
<gene>
    <name evidence="8" type="ORF">EI981_17030</name>
</gene>
<dbReference type="RefSeq" id="WP_127000134.1">
    <property type="nucleotide sequence ID" value="NZ_CP034346.1"/>
</dbReference>